<organism evidence="1 2">
    <name type="scientific">Arctium lappa</name>
    <name type="common">Greater burdock</name>
    <name type="synonym">Lappa major</name>
    <dbReference type="NCBI Taxonomy" id="4217"/>
    <lineage>
        <taxon>Eukaryota</taxon>
        <taxon>Viridiplantae</taxon>
        <taxon>Streptophyta</taxon>
        <taxon>Embryophyta</taxon>
        <taxon>Tracheophyta</taxon>
        <taxon>Spermatophyta</taxon>
        <taxon>Magnoliopsida</taxon>
        <taxon>eudicotyledons</taxon>
        <taxon>Gunneridae</taxon>
        <taxon>Pentapetalae</taxon>
        <taxon>asterids</taxon>
        <taxon>campanulids</taxon>
        <taxon>Asterales</taxon>
        <taxon>Asteraceae</taxon>
        <taxon>Carduoideae</taxon>
        <taxon>Cardueae</taxon>
        <taxon>Arctiinae</taxon>
        <taxon>Arctium</taxon>
    </lineage>
</organism>
<gene>
    <name evidence="1" type="ORF">L6452_32485</name>
</gene>
<dbReference type="Proteomes" id="UP001055879">
    <property type="component" value="Linkage Group LG11"/>
</dbReference>
<evidence type="ECO:0000313" key="2">
    <source>
        <dbReference type="Proteomes" id="UP001055879"/>
    </source>
</evidence>
<comment type="caution">
    <text evidence="1">The sequence shown here is derived from an EMBL/GenBank/DDBJ whole genome shotgun (WGS) entry which is preliminary data.</text>
</comment>
<evidence type="ECO:0000313" key="1">
    <source>
        <dbReference type="EMBL" id="KAI3692664.1"/>
    </source>
</evidence>
<proteinExistence type="predicted"/>
<protein>
    <submittedName>
        <fullName evidence="1">Uncharacterized protein</fullName>
    </submittedName>
</protein>
<name>A0ACB8Z5Z3_ARCLA</name>
<reference evidence="2" key="1">
    <citation type="journal article" date="2022" name="Mol. Ecol. Resour.">
        <title>The genomes of chicory, endive, great burdock and yacon provide insights into Asteraceae palaeo-polyploidization history and plant inulin production.</title>
        <authorList>
            <person name="Fan W."/>
            <person name="Wang S."/>
            <person name="Wang H."/>
            <person name="Wang A."/>
            <person name="Jiang F."/>
            <person name="Liu H."/>
            <person name="Zhao H."/>
            <person name="Xu D."/>
            <person name="Zhang Y."/>
        </authorList>
    </citation>
    <scope>NUCLEOTIDE SEQUENCE [LARGE SCALE GENOMIC DNA]</scope>
    <source>
        <strain evidence="2">cv. Niubang</strain>
    </source>
</reference>
<accession>A0ACB8Z5Z3</accession>
<sequence length="127" mass="15110">MSSGRASARRIIGKHPLGKHSTSCKIKLMCGKERLYLKIILVSLVVKRAFFENSFYRHYISCLQMFPCRCYDKKALWNVTKSTWTEEKEREHRREIDVGKEKDSYLHYDIWFEPNKKEIKDVPMSCS</sequence>
<dbReference type="EMBL" id="CM042057">
    <property type="protein sequence ID" value="KAI3692664.1"/>
    <property type="molecule type" value="Genomic_DNA"/>
</dbReference>
<reference evidence="1 2" key="2">
    <citation type="journal article" date="2022" name="Mol. Ecol. Resour.">
        <title>The genomes of chicory, endive, great burdock and yacon provide insights into Asteraceae paleo-polyploidization history and plant inulin production.</title>
        <authorList>
            <person name="Fan W."/>
            <person name="Wang S."/>
            <person name="Wang H."/>
            <person name="Wang A."/>
            <person name="Jiang F."/>
            <person name="Liu H."/>
            <person name="Zhao H."/>
            <person name="Xu D."/>
            <person name="Zhang Y."/>
        </authorList>
    </citation>
    <scope>NUCLEOTIDE SEQUENCE [LARGE SCALE GENOMIC DNA]</scope>
    <source>
        <strain evidence="2">cv. Niubang</strain>
    </source>
</reference>
<keyword evidence="2" id="KW-1185">Reference proteome</keyword>